<comment type="subcellular location">
    <subcellularLocation>
        <location evidence="1">Nucleus</location>
    </subcellularLocation>
</comment>
<dbReference type="InterPro" id="IPR004210">
    <property type="entry name" value="BESS_motif"/>
</dbReference>
<evidence type="ECO:0000313" key="6">
    <source>
        <dbReference type="Proteomes" id="UP000008549"/>
    </source>
</evidence>
<evidence type="ECO:0000313" key="5">
    <source>
        <dbReference type="EMBL" id="CAP37798.2"/>
    </source>
</evidence>
<dbReference type="Pfam" id="PF10545">
    <property type="entry name" value="MADF_DNA_bdg"/>
    <property type="match status" value="1"/>
</dbReference>
<feature type="compositionally biased region" description="Acidic residues" evidence="2">
    <location>
        <begin position="187"/>
        <end position="198"/>
    </location>
</feature>
<feature type="domain" description="BESS" evidence="4">
    <location>
        <begin position="363"/>
        <end position="402"/>
    </location>
</feature>
<dbReference type="STRING" id="6238.A8XYT1"/>
<dbReference type="GO" id="GO:0005667">
    <property type="term" value="C:transcription regulator complex"/>
    <property type="evidence" value="ECO:0000318"/>
    <property type="project" value="GO_Central"/>
</dbReference>
<evidence type="ECO:0000313" key="7">
    <source>
        <dbReference type="WormBase" id="CBG20858"/>
    </source>
</evidence>
<dbReference type="HOGENOM" id="CLU_548869_0_0_1"/>
<dbReference type="PROSITE" id="PS51031">
    <property type="entry name" value="BESS"/>
    <property type="match status" value="1"/>
</dbReference>
<dbReference type="FunCoup" id="A8XYT1">
    <property type="interactions" value="239"/>
</dbReference>
<dbReference type="eggNOG" id="ENOG502SCCI">
    <property type="taxonomic scope" value="Eukaryota"/>
</dbReference>
<feature type="compositionally biased region" description="Acidic residues" evidence="2">
    <location>
        <begin position="206"/>
        <end position="216"/>
    </location>
</feature>
<protein>
    <submittedName>
        <fullName evidence="5">Protein CBR-MADF-5</fullName>
    </submittedName>
</protein>
<reference evidence="5 6" key="2">
    <citation type="journal article" date="2011" name="PLoS Genet.">
        <title>Caenorhabditis briggsae recombinant inbred line genotypes reveal inter-strain incompatibility and the evolution of recombination.</title>
        <authorList>
            <person name="Ross J.A."/>
            <person name="Koboldt D.C."/>
            <person name="Staisch J.E."/>
            <person name="Chamberlin H.M."/>
            <person name="Gupta B.P."/>
            <person name="Miller R.D."/>
            <person name="Baird S.E."/>
            <person name="Haag E.S."/>
        </authorList>
    </citation>
    <scope>NUCLEOTIDE SEQUENCE [LARGE SCALE GENOMIC DNA]</scope>
    <source>
        <strain evidence="5 6">AF16</strain>
    </source>
</reference>
<dbReference type="InterPro" id="IPR039353">
    <property type="entry name" value="TF_Adf1"/>
</dbReference>
<feature type="region of interest" description="Disordered" evidence="2">
    <location>
        <begin position="397"/>
        <end position="437"/>
    </location>
</feature>
<evidence type="ECO:0000259" key="4">
    <source>
        <dbReference type="PROSITE" id="PS51031"/>
    </source>
</evidence>
<organism evidence="5 6">
    <name type="scientific">Caenorhabditis briggsae</name>
    <dbReference type="NCBI Taxonomy" id="6238"/>
    <lineage>
        <taxon>Eukaryota</taxon>
        <taxon>Metazoa</taxon>
        <taxon>Ecdysozoa</taxon>
        <taxon>Nematoda</taxon>
        <taxon>Chromadorea</taxon>
        <taxon>Rhabditida</taxon>
        <taxon>Rhabditina</taxon>
        <taxon>Rhabditomorpha</taxon>
        <taxon>Rhabditoidea</taxon>
        <taxon>Rhabditidae</taxon>
        <taxon>Peloderinae</taxon>
        <taxon>Caenorhabditis</taxon>
    </lineage>
</organism>
<dbReference type="GO" id="GO:0005634">
    <property type="term" value="C:nucleus"/>
    <property type="evidence" value="ECO:0000318"/>
    <property type="project" value="GO_Central"/>
</dbReference>
<dbReference type="WormBase" id="CBG20858">
    <property type="protein sequence ID" value="CBP46059"/>
    <property type="gene ID" value="WBGene00039769"/>
    <property type="gene designation" value="Cbr-madf-5"/>
</dbReference>
<dbReference type="AlphaFoldDB" id="A8XYT1"/>
<feature type="domain" description="MADF" evidence="3">
    <location>
        <begin position="10"/>
        <end position="98"/>
    </location>
</feature>
<name>A8XYT1_CAEBR</name>
<dbReference type="SMART" id="SM00595">
    <property type="entry name" value="MADF"/>
    <property type="match status" value="1"/>
</dbReference>
<feature type="compositionally biased region" description="Acidic residues" evidence="2">
    <location>
        <begin position="397"/>
        <end position="407"/>
    </location>
</feature>
<dbReference type="Proteomes" id="UP000008549">
    <property type="component" value="Unassembled WGS sequence"/>
</dbReference>
<keyword evidence="1" id="KW-0539">Nucleus</keyword>
<dbReference type="GO" id="GO:0003677">
    <property type="term" value="F:DNA binding"/>
    <property type="evidence" value="ECO:0007669"/>
    <property type="project" value="InterPro"/>
</dbReference>
<dbReference type="EMBL" id="HE600928">
    <property type="protein sequence ID" value="CAP37798.2"/>
    <property type="molecule type" value="Genomic_DNA"/>
</dbReference>
<gene>
    <name evidence="7" type="primary">madf-5</name>
    <name evidence="5" type="synonym">Cbr-madf-5</name>
    <name evidence="7" type="ORF">CBG20858</name>
    <name evidence="5" type="ORF">CBG_20858</name>
</gene>
<evidence type="ECO:0000256" key="1">
    <source>
        <dbReference type="PROSITE-ProRule" id="PRU00371"/>
    </source>
</evidence>
<dbReference type="PROSITE" id="PS51029">
    <property type="entry name" value="MADF"/>
    <property type="match status" value="1"/>
</dbReference>
<feature type="region of interest" description="Disordered" evidence="2">
    <location>
        <begin position="163"/>
        <end position="218"/>
    </location>
</feature>
<dbReference type="PANTHER" id="PTHR12243">
    <property type="entry name" value="MADF DOMAIN TRANSCRIPTION FACTOR"/>
    <property type="match status" value="1"/>
</dbReference>
<keyword evidence="6" id="KW-1185">Reference proteome</keyword>
<dbReference type="OMA" id="PQKWSHF"/>
<dbReference type="PANTHER" id="PTHR12243:SF60">
    <property type="entry name" value="SI:CH211-15D5.12-RELATED"/>
    <property type="match status" value="1"/>
</dbReference>
<reference evidence="5 6" key="1">
    <citation type="journal article" date="2003" name="PLoS Biol.">
        <title>The genome sequence of Caenorhabditis briggsae: a platform for comparative genomics.</title>
        <authorList>
            <person name="Stein L.D."/>
            <person name="Bao Z."/>
            <person name="Blasiar D."/>
            <person name="Blumenthal T."/>
            <person name="Brent M.R."/>
            <person name="Chen N."/>
            <person name="Chinwalla A."/>
            <person name="Clarke L."/>
            <person name="Clee C."/>
            <person name="Coghlan A."/>
            <person name="Coulson A."/>
            <person name="D'Eustachio P."/>
            <person name="Fitch D.H."/>
            <person name="Fulton L.A."/>
            <person name="Fulton R.E."/>
            <person name="Griffiths-Jones S."/>
            <person name="Harris T.W."/>
            <person name="Hillier L.W."/>
            <person name="Kamath R."/>
            <person name="Kuwabara P.E."/>
            <person name="Mardis E.R."/>
            <person name="Marra M.A."/>
            <person name="Miner T.L."/>
            <person name="Minx P."/>
            <person name="Mullikin J.C."/>
            <person name="Plumb R.W."/>
            <person name="Rogers J."/>
            <person name="Schein J.E."/>
            <person name="Sohrmann M."/>
            <person name="Spieth J."/>
            <person name="Stajich J.E."/>
            <person name="Wei C."/>
            <person name="Willey D."/>
            <person name="Wilson R.K."/>
            <person name="Durbin R."/>
            <person name="Waterston R.H."/>
        </authorList>
    </citation>
    <scope>NUCLEOTIDE SEQUENCE [LARGE SCALE GENOMIC DNA]</scope>
    <source>
        <strain evidence="5 6">AF16</strain>
    </source>
</reference>
<dbReference type="InterPro" id="IPR006578">
    <property type="entry name" value="MADF-dom"/>
</dbReference>
<sequence>MAFQPAFNARLINEVRKYPCLYNHSRRGSGDTTERQRLWESIAKNIDPNCAAEFAKKRWLQLRDRYRKELKLAIKNGFVTPVRWCYFNQLSWLDPFLKDNIAQAADEKKSDLKFDDNAPNTPFNWFGFPNLNGIKYEMEDEDSDPALESSVLDRLLAQTAQRLDSISPEIENDESGTQSLDGTVDVDGVDGDDGEEEDMKLKPADEEFGGDDEEENIEKSPAPVKSQAMEMLKKVINAQNAETIVPPQPPQLPQLPQKPSVETLIAANQARFAHHLAAQLSGMGSMLHGAIKSESAATPVITPTPPPPTSSSPNNHFHPYKEASRHRHQKHAENLMRNHLQQVSFSKLNQSYRVGRVALEWLNDEDLLYSRIIGLKLKKMDPKKRKKVRHQIMSLLEETDEHVDNDDSCSSHSPSAPDNDEDVTVEPTENEIPSTTC</sequence>
<evidence type="ECO:0000256" key="2">
    <source>
        <dbReference type="SAM" id="MobiDB-lite"/>
    </source>
</evidence>
<evidence type="ECO:0000259" key="3">
    <source>
        <dbReference type="PROSITE" id="PS51029"/>
    </source>
</evidence>
<dbReference type="GO" id="GO:0006357">
    <property type="term" value="P:regulation of transcription by RNA polymerase II"/>
    <property type="evidence" value="ECO:0000318"/>
    <property type="project" value="GO_Central"/>
</dbReference>
<proteinExistence type="predicted"/>
<accession>A8XYT1</accession>
<dbReference type="InParanoid" id="A8XYT1"/>